<dbReference type="AlphaFoldDB" id="A0AAD7CW92"/>
<gene>
    <name evidence="6" type="ORF">B0H17DRAFT_1210748</name>
</gene>
<dbReference type="GO" id="GO:0046872">
    <property type="term" value="F:metal ion binding"/>
    <property type="evidence" value="ECO:0007669"/>
    <property type="project" value="UniProtKB-KW"/>
</dbReference>
<organism evidence="6 7">
    <name type="scientific">Mycena rosella</name>
    <name type="common">Pink bonnet</name>
    <name type="synonym">Agaricus rosellus</name>
    <dbReference type="NCBI Taxonomy" id="1033263"/>
    <lineage>
        <taxon>Eukaryota</taxon>
        <taxon>Fungi</taxon>
        <taxon>Dikarya</taxon>
        <taxon>Basidiomycota</taxon>
        <taxon>Agaricomycotina</taxon>
        <taxon>Agaricomycetes</taxon>
        <taxon>Agaricomycetidae</taxon>
        <taxon>Agaricales</taxon>
        <taxon>Marasmiineae</taxon>
        <taxon>Mycenaceae</taxon>
        <taxon>Mycena</taxon>
    </lineage>
</organism>
<keyword evidence="7" id="KW-1185">Reference proteome</keyword>
<evidence type="ECO:0000313" key="6">
    <source>
        <dbReference type="EMBL" id="KAJ7666317.1"/>
    </source>
</evidence>
<evidence type="ECO:0000256" key="3">
    <source>
        <dbReference type="ARBA" id="ARBA00022723"/>
    </source>
</evidence>
<dbReference type="PANTHER" id="PTHR45962">
    <property type="entry name" value="N-FATTY-ACYL-AMINO ACID SYNTHASE/HYDROLASE PM20D1"/>
    <property type="match status" value="1"/>
</dbReference>
<reference evidence="6" key="1">
    <citation type="submission" date="2023-03" db="EMBL/GenBank/DDBJ databases">
        <title>Massive genome expansion in bonnet fungi (Mycena s.s.) driven by repeated elements and novel gene families across ecological guilds.</title>
        <authorList>
            <consortium name="Lawrence Berkeley National Laboratory"/>
            <person name="Harder C.B."/>
            <person name="Miyauchi S."/>
            <person name="Viragh M."/>
            <person name="Kuo A."/>
            <person name="Thoen E."/>
            <person name="Andreopoulos B."/>
            <person name="Lu D."/>
            <person name="Skrede I."/>
            <person name="Drula E."/>
            <person name="Henrissat B."/>
            <person name="Morin E."/>
            <person name="Kohler A."/>
            <person name="Barry K."/>
            <person name="LaButti K."/>
            <person name="Morin E."/>
            <person name="Salamov A."/>
            <person name="Lipzen A."/>
            <person name="Mereny Z."/>
            <person name="Hegedus B."/>
            <person name="Baldrian P."/>
            <person name="Stursova M."/>
            <person name="Weitz H."/>
            <person name="Taylor A."/>
            <person name="Grigoriev I.V."/>
            <person name="Nagy L.G."/>
            <person name="Martin F."/>
            <person name="Kauserud H."/>
        </authorList>
    </citation>
    <scope>NUCLEOTIDE SEQUENCE</scope>
    <source>
        <strain evidence="6">CBHHK067</strain>
    </source>
</reference>
<keyword evidence="3" id="KW-0479">Metal-binding</keyword>
<dbReference type="Proteomes" id="UP001221757">
    <property type="component" value="Unassembled WGS sequence"/>
</dbReference>
<dbReference type="InterPro" id="IPR047177">
    <property type="entry name" value="Pept_M20A"/>
</dbReference>
<dbReference type="EMBL" id="JARKIE010000211">
    <property type="protein sequence ID" value="KAJ7666317.1"/>
    <property type="molecule type" value="Genomic_DNA"/>
</dbReference>
<dbReference type="SUPFAM" id="SSF53187">
    <property type="entry name" value="Zn-dependent exopeptidases"/>
    <property type="match status" value="1"/>
</dbReference>
<sequence>MSQVVADGPNFMFNHAEVPDSAPEIASHRILAESSVGAVREHDTALLRPLAERFNLTYAAFGVALSEPGASSSRTLTLADTYALEPAPVLAGSIMAAYSTRRAANGDSDNNPIAVVPLTMSGNTDTRYYWQLSRHIFRYGHGNSGGCGPEDALGNMHTVNESIDADDFVEIIRLGRSF</sequence>
<dbReference type="GO" id="GO:0000328">
    <property type="term" value="C:fungal-type vacuole lumen"/>
    <property type="evidence" value="ECO:0007669"/>
    <property type="project" value="TreeGrafter"/>
</dbReference>
<dbReference type="GO" id="GO:0051603">
    <property type="term" value="P:proteolysis involved in protein catabolic process"/>
    <property type="evidence" value="ECO:0007669"/>
    <property type="project" value="TreeGrafter"/>
</dbReference>
<proteinExistence type="inferred from homology"/>
<evidence type="ECO:0000313" key="7">
    <source>
        <dbReference type="Proteomes" id="UP001221757"/>
    </source>
</evidence>
<accession>A0AAD7CW92</accession>
<dbReference type="GO" id="GO:0004180">
    <property type="term" value="F:carboxypeptidase activity"/>
    <property type="evidence" value="ECO:0007669"/>
    <property type="project" value="TreeGrafter"/>
</dbReference>
<evidence type="ECO:0000256" key="4">
    <source>
        <dbReference type="ARBA" id="ARBA00022801"/>
    </source>
</evidence>
<comment type="similarity">
    <text evidence="1">Belongs to the peptidase M20A family.</text>
</comment>
<evidence type="ECO:0000256" key="5">
    <source>
        <dbReference type="ARBA" id="ARBA00022833"/>
    </source>
</evidence>
<keyword evidence="5" id="KW-0862">Zinc</keyword>
<name>A0AAD7CW92_MYCRO</name>
<keyword evidence="4" id="KW-0378">Hydrolase</keyword>
<keyword evidence="2" id="KW-0645">Protease</keyword>
<comment type="caution">
    <text evidence="6">The sequence shown here is derived from an EMBL/GenBank/DDBJ whole genome shotgun (WGS) entry which is preliminary data.</text>
</comment>
<dbReference type="PANTHER" id="PTHR45962:SF1">
    <property type="entry name" value="N-FATTY-ACYL-AMINO ACID SYNTHASE_HYDROLASE PM20D1"/>
    <property type="match status" value="1"/>
</dbReference>
<evidence type="ECO:0000256" key="2">
    <source>
        <dbReference type="ARBA" id="ARBA00022670"/>
    </source>
</evidence>
<protein>
    <submittedName>
        <fullName evidence="6">Uncharacterized protein</fullName>
    </submittedName>
</protein>
<evidence type="ECO:0000256" key="1">
    <source>
        <dbReference type="ARBA" id="ARBA00006247"/>
    </source>
</evidence>